<keyword evidence="1" id="KW-1133">Transmembrane helix</keyword>
<dbReference type="AlphaFoldDB" id="C1E461"/>
<feature type="transmembrane region" description="Helical" evidence="1">
    <location>
        <begin position="20"/>
        <end position="40"/>
    </location>
</feature>
<protein>
    <submittedName>
        <fullName evidence="2">Uncharacterized protein</fullName>
    </submittedName>
</protein>
<dbReference type="RefSeq" id="XP_002501799.1">
    <property type="nucleotide sequence ID" value="XM_002501753.1"/>
</dbReference>
<reference evidence="2 3" key="1">
    <citation type="journal article" date="2009" name="Science">
        <title>Green evolution and dynamic adaptations revealed by genomes of the marine picoeukaryotes Micromonas.</title>
        <authorList>
            <person name="Worden A.Z."/>
            <person name="Lee J.H."/>
            <person name="Mock T."/>
            <person name="Rouze P."/>
            <person name="Simmons M.P."/>
            <person name="Aerts A.L."/>
            <person name="Allen A.E."/>
            <person name="Cuvelier M.L."/>
            <person name="Derelle E."/>
            <person name="Everett M.V."/>
            <person name="Foulon E."/>
            <person name="Grimwood J."/>
            <person name="Gundlach H."/>
            <person name="Henrissat B."/>
            <person name="Napoli C."/>
            <person name="McDonald S.M."/>
            <person name="Parker M.S."/>
            <person name="Rombauts S."/>
            <person name="Salamov A."/>
            <person name="Von Dassow P."/>
            <person name="Badger J.H."/>
            <person name="Coutinho P.M."/>
            <person name="Demir E."/>
            <person name="Dubchak I."/>
            <person name="Gentemann C."/>
            <person name="Eikrem W."/>
            <person name="Gready J.E."/>
            <person name="John U."/>
            <person name="Lanier W."/>
            <person name="Lindquist E.A."/>
            <person name="Lucas S."/>
            <person name="Mayer K.F."/>
            <person name="Moreau H."/>
            <person name="Not F."/>
            <person name="Otillar R."/>
            <person name="Panaud O."/>
            <person name="Pangilinan J."/>
            <person name="Paulsen I."/>
            <person name="Piegu B."/>
            <person name="Poliakov A."/>
            <person name="Robbens S."/>
            <person name="Schmutz J."/>
            <person name="Toulza E."/>
            <person name="Wyss T."/>
            <person name="Zelensky A."/>
            <person name="Zhou K."/>
            <person name="Armbrust E.V."/>
            <person name="Bhattacharya D."/>
            <person name="Goodenough U.W."/>
            <person name="Van de Peer Y."/>
            <person name="Grigoriev I.V."/>
        </authorList>
    </citation>
    <scope>NUCLEOTIDE SEQUENCE [LARGE SCALE GENOMIC DNA]</scope>
    <source>
        <strain evidence="3">RCC299 / NOUM17</strain>
    </source>
</reference>
<name>C1E461_MICCC</name>
<evidence type="ECO:0000313" key="2">
    <source>
        <dbReference type="EMBL" id="ACO63057.1"/>
    </source>
</evidence>
<proteinExistence type="predicted"/>
<dbReference type="KEGG" id="mis:MICPUN_57921"/>
<dbReference type="GeneID" id="8243084"/>
<keyword evidence="1" id="KW-0812">Transmembrane</keyword>
<keyword evidence="1" id="KW-0472">Membrane</keyword>
<dbReference type="InParanoid" id="C1E461"/>
<evidence type="ECO:0000256" key="1">
    <source>
        <dbReference type="SAM" id="Phobius"/>
    </source>
</evidence>
<gene>
    <name evidence="2" type="ORF">MICPUN_57921</name>
</gene>
<dbReference type="Proteomes" id="UP000002009">
    <property type="component" value="Chromosome 4"/>
</dbReference>
<evidence type="ECO:0000313" key="3">
    <source>
        <dbReference type="Proteomes" id="UP000002009"/>
    </source>
</evidence>
<accession>C1E461</accession>
<organism evidence="2 3">
    <name type="scientific">Micromonas commoda (strain RCC299 / NOUM17 / CCMP2709)</name>
    <name type="common">Picoplanktonic green alga</name>
    <dbReference type="NCBI Taxonomy" id="296587"/>
    <lineage>
        <taxon>Eukaryota</taxon>
        <taxon>Viridiplantae</taxon>
        <taxon>Chlorophyta</taxon>
        <taxon>Mamiellophyceae</taxon>
        <taxon>Mamiellales</taxon>
        <taxon>Mamiellaceae</taxon>
        <taxon>Micromonas</taxon>
    </lineage>
</organism>
<sequence length="100" mass="10783">MSFSVALRNLWDFLSISFHLARTSGSFAAASVMLLVIALLDACQNMMAKQSPIVATTQEAIAQYSTLMRSGLGAGCPRLYGFRSGCFSIILRSLAPELCD</sequence>
<keyword evidence="3" id="KW-1185">Reference proteome</keyword>
<dbReference type="EMBL" id="CP001325">
    <property type="protein sequence ID" value="ACO63057.1"/>
    <property type="molecule type" value="Genomic_DNA"/>
</dbReference>